<dbReference type="OrthoDB" id="200954at2759"/>
<feature type="region of interest" description="Disordered" evidence="1">
    <location>
        <begin position="29"/>
        <end position="59"/>
    </location>
</feature>
<name>A0A3P7J6F5_STRVU</name>
<keyword evidence="3" id="KW-1185">Reference proteome</keyword>
<proteinExistence type="predicted"/>
<evidence type="ECO:0000256" key="1">
    <source>
        <dbReference type="SAM" id="MobiDB-lite"/>
    </source>
</evidence>
<protein>
    <submittedName>
        <fullName evidence="2">Uncharacterized protein</fullName>
    </submittedName>
</protein>
<dbReference type="Proteomes" id="UP000270094">
    <property type="component" value="Unassembled WGS sequence"/>
</dbReference>
<gene>
    <name evidence="2" type="ORF">SVUK_LOCUS15998</name>
</gene>
<dbReference type="AlphaFoldDB" id="A0A3P7J6F5"/>
<reference evidence="2 3" key="1">
    <citation type="submission" date="2018-11" db="EMBL/GenBank/DDBJ databases">
        <authorList>
            <consortium name="Pathogen Informatics"/>
        </authorList>
    </citation>
    <scope>NUCLEOTIDE SEQUENCE [LARGE SCALE GENOMIC DNA]</scope>
</reference>
<evidence type="ECO:0000313" key="3">
    <source>
        <dbReference type="Proteomes" id="UP000270094"/>
    </source>
</evidence>
<dbReference type="EMBL" id="UYYB01111029">
    <property type="protein sequence ID" value="VDM81000.1"/>
    <property type="molecule type" value="Genomic_DNA"/>
</dbReference>
<sequence length="69" mass="7535">MSRKAITSNPKTAKITQCAETLTNHAWAEEQRANGVTSDEALVTPKSRSNSESDEDTDRTVVLWGLTVS</sequence>
<organism evidence="2 3">
    <name type="scientific">Strongylus vulgaris</name>
    <name type="common">Blood worm</name>
    <dbReference type="NCBI Taxonomy" id="40348"/>
    <lineage>
        <taxon>Eukaryota</taxon>
        <taxon>Metazoa</taxon>
        <taxon>Ecdysozoa</taxon>
        <taxon>Nematoda</taxon>
        <taxon>Chromadorea</taxon>
        <taxon>Rhabditida</taxon>
        <taxon>Rhabditina</taxon>
        <taxon>Rhabditomorpha</taxon>
        <taxon>Strongyloidea</taxon>
        <taxon>Strongylidae</taxon>
        <taxon>Strongylus</taxon>
    </lineage>
</organism>
<evidence type="ECO:0000313" key="2">
    <source>
        <dbReference type="EMBL" id="VDM81000.1"/>
    </source>
</evidence>
<accession>A0A3P7J6F5</accession>